<accession>A0A413B4S3</accession>
<reference evidence="1 2" key="1">
    <citation type="submission" date="2018-08" db="EMBL/GenBank/DDBJ databases">
        <title>A genome reference for cultivated species of the human gut microbiota.</title>
        <authorList>
            <person name="Zou Y."/>
            <person name="Xue W."/>
            <person name="Luo G."/>
        </authorList>
    </citation>
    <scope>NUCLEOTIDE SEQUENCE [LARGE SCALE GENOMIC DNA]</scope>
    <source>
        <strain evidence="1 2">AF12-7</strain>
    </source>
</reference>
<dbReference type="AlphaFoldDB" id="A0A413B4S3"/>
<gene>
    <name evidence="1" type="ORF">DWV77_13010</name>
</gene>
<name>A0A413B4S3_BACSE</name>
<sequence>MNIEEVLKRAYESPDAINKVNEALYYIRLSECKAIQERRRKEMQKEMRVVKCESRTQPGTFNLRELNKHLIH</sequence>
<comment type="caution">
    <text evidence="1">The sequence shown here is derived from an EMBL/GenBank/DDBJ whole genome shotgun (WGS) entry which is preliminary data.</text>
</comment>
<evidence type="ECO:0000313" key="2">
    <source>
        <dbReference type="Proteomes" id="UP000285150"/>
    </source>
</evidence>
<organism evidence="1 2">
    <name type="scientific">Bacteroides stercoris</name>
    <dbReference type="NCBI Taxonomy" id="46506"/>
    <lineage>
        <taxon>Bacteria</taxon>
        <taxon>Pseudomonadati</taxon>
        <taxon>Bacteroidota</taxon>
        <taxon>Bacteroidia</taxon>
        <taxon>Bacteroidales</taxon>
        <taxon>Bacteroidaceae</taxon>
        <taxon>Bacteroides</taxon>
    </lineage>
</organism>
<dbReference type="EMBL" id="QSAF01000016">
    <property type="protein sequence ID" value="RGW32812.1"/>
    <property type="molecule type" value="Genomic_DNA"/>
</dbReference>
<evidence type="ECO:0000313" key="1">
    <source>
        <dbReference type="EMBL" id="RGW32812.1"/>
    </source>
</evidence>
<dbReference type="Proteomes" id="UP000285150">
    <property type="component" value="Unassembled WGS sequence"/>
</dbReference>
<protein>
    <submittedName>
        <fullName evidence="1">Uncharacterized protein</fullName>
    </submittedName>
</protein>
<proteinExistence type="predicted"/>